<reference evidence="1" key="2">
    <citation type="journal article" date="2002" name="J. Bacteriol.">
        <title>R391: a conjugative integrating mosaic comprised of phage, plasmid, and transposon elements.</title>
        <authorList>
            <person name="Boeltner D."/>
            <person name="MacMahon C."/>
            <person name="Pembroke J.T."/>
            <person name="Strike P."/>
            <person name="Osborn A.M."/>
        </authorList>
    </citation>
    <scope>NUCLEOTIDE SEQUENCE</scope>
</reference>
<organism evidence="1">
    <name type="scientific">Providencia rettgeri</name>
    <dbReference type="NCBI Taxonomy" id="587"/>
    <lineage>
        <taxon>Bacteria</taxon>
        <taxon>Pseudomonadati</taxon>
        <taxon>Pseudomonadota</taxon>
        <taxon>Gammaproteobacteria</taxon>
        <taxon>Enterobacterales</taxon>
        <taxon>Morganellaceae</taxon>
        <taxon>Providencia</taxon>
    </lineage>
</organism>
<dbReference type="EMBL" id="AY090559">
    <property type="protein sequence ID" value="AAM08066.1"/>
    <property type="molecule type" value="Genomic_DNA"/>
</dbReference>
<reference evidence="1" key="3">
    <citation type="submission" date="2002-03" db="EMBL/GenBank/DDBJ databases">
        <authorList>
            <person name="Boeltner D."/>
            <person name="MacMahon C."/>
            <person name="Pembroke J.T."/>
            <person name="Strike P."/>
            <person name="Osborn A.M."/>
        </authorList>
    </citation>
    <scope>NUCLEOTIDE SEQUENCE</scope>
</reference>
<accession>Q8RKZ9</accession>
<evidence type="ECO:0000313" key="1">
    <source>
        <dbReference type="EMBL" id="AAM08066.1"/>
    </source>
</evidence>
<reference evidence="1" key="1">
    <citation type="journal article" date="2002" name="Cell. Mol. Life Sci.">
        <title>The role of conjugative transposons in the Enterobacteriaceae.</title>
        <authorList>
            <person name="Pembroke J.T."/>
            <person name="MacMahon C."/>
            <person name="McGrath B."/>
        </authorList>
    </citation>
    <scope>NUCLEOTIDE SEQUENCE</scope>
</reference>
<proteinExistence type="predicted"/>
<dbReference type="AlphaFoldDB" id="Q8RKZ9"/>
<name>Q8RKZ9_PRORE</name>
<sequence length="107" mass="11392">MSNAIAPVAAEIMPGRPPTNAITTAIQNEAYRPTLGSTPAIIENAIASGMSANATTIPANRSPLILENHSSFIFSSIDNLIDKFSDNIGMQNQVALATEFTMIIVRF</sequence>
<protein>
    <submittedName>
        <fullName evidence="1">Uncharacterized protein</fullName>
    </submittedName>
</protein>